<keyword evidence="7 11" id="KW-1133">Transmembrane helix</keyword>
<dbReference type="PROSITE" id="PS50920">
    <property type="entry name" value="SOLCAR"/>
    <property type="match status" value="3"/>
</dbReference>
<comment type="similarity">
    <text evidence="2 10">Belongs to the mitochondrial carrier (TC 2.A.29) family.</text>
</comment>
<evidence type="ECO:0000256" key="9">
    <source>
        <dbReference type="PROSITE-ProRule" id="PRU00282"/>
    </source>
</evidence>
<protein>
    <recommendedName>
        <fullName evidence="14">Mitochondrial carrier protein</fullName>
    </recommendedName>
</protein>
<dbReference type="EMBL" id="CH408032">
    <property type="protein sequence ID" value="EAQ88429.1"/>
    <property type="molecule type" value="Genomic_DNA"/>
</dbReference>
<keyword evidence="4 9" id="KW-0812">Transmembrane</keyword>
<proteinExistence type="inferred from homology"/>
<dbReference type="GeneID" id="4392752"/>
<feature type="transmembrane region" description="Helical" evidence="11">
    <location>
        <begin position="34"/>
        <end position="53"/>
    </location>
</feature>
<gene>
    <name evidence="12" type="ORF">CHGG_05048</name>
</gene>
<evidence type="ECO:0000256" key="4">
    <source>
        <dbReference type="ARBA" id="ARBA00022692"/>
    </source>
</evidence>
<dbReference type="VEuPathDB" id="FungiDB:CHGG_05048"/>
<dbReference type="HOGENOM" id="CLU_015166_3_0_1"/>
<name>Q2GZJ8_CHAGB</name>
<evidence type="ECO:0008006" key="14">
    <source>
        <dbReference type="Google" id="ProtNLM"/>
    </source>
</evidence>
<dbReference type="Pfam" id="PF00153">
    <property type="entry name" value="Mito_carr"/>
    <property type="match status" value="3"/>
</dbReference>
<dbReference type="RefSeq" id="XP_001224262.1">
    <property type="nucleotide sequence ID" value="XM_001224261.1"/>
</dbReference>
<evidence type="ECO:0000256" key="8">
    <source>
        <dbReference type="ARBA" id="ARBA00023136"/>
    </source>
</evidence>
<reference evidence="13" key="1">
    <citation type="journal article" date="2015" name="Genome Announc.">
        <title>Draft genome sequence of the cellulolytic fungus Chaetomium globosum.</title>
        <authorList>
            <person name="Cuomo C.A."/>
            <person name="Untereiner W.A."/>
            <person name="Ma L.-J."/>
            <person name="Grabherr M."/>
            <person name="Birren B.W."/>
        </authorList>
    </citation>
    <scope>NUCLEOTIDE SEQUENCE [LARGE SCALE GENOMIC DNA]</scope>
    <source>
        <strain evidence="13">ATCC 6205 / CBS 148.51 / DSM 1962 / NBRC 6347 / NRRL 1970</strain>
    </source>
</reference>
<feature type="repeat" description="Solcar" evidence="9">
    <location>
        <begin position="30"/>
        <end position="114"/>
    </location>
</feature>
<evidence type="ECO:0000313" key="13">
    <source>
        <dbReference type="Proteomes" id="UP000001056"/>
    </source>
</evidence>
<feature type="repeat" description="Solcar" evidence="9">
    <location>
        <begin position="124"/>
        <end position="216"/>
    </location>
</feature>
<feature type="transmembrane region" description="Helical" evidence="11">
    <location>
        <begin position="86"/>
        <end position="108"/>
    </location>
</feature>
<dbReference type="Gene3D" id="1.50.40.10">
    <property type="entry name" value="Mitochondrial carrier domain"/>
    <property type="match status" value="2"/>
</dbReference>
<evidence type="ECO:0000256" key="3">
    <source>
        <dbReference type="ARBA" id="ARBA00022448"/>
    </source>
</evidence>
<evidence type="ECO:0000256" key="10">
    <source>
        <dbReference type="RuleBase" id="RU000488"/>
    </source>
</evidence>
<dbReference type="SUPFAM" id="SSF103506">
    <property type="entry name" value="Mitochondrial carrier"/>
    <property type="match status" value="1"/>
</dbReference>
<evidence type="ECO:0000256" key="6">
    <source>
        <dbReference type="ARBA" id="ARBA00022792"/>
    </source>
</evidence>
<evidence type="ECO:0000256" key="2">
    <source>
        <dbReference type="ARBA" id="ARBA00006375"/>
    </source>
</evidence>
<keyword evidence="13" id="KW-1185">Reference proteome</keyword>
<dbReference type="InterPro" id="IPR018108">
    <property type="entry name" value="MCP_transmembrane"/>
</dbReference>
<keyword evidence="5" id="KW-0677">Repeat</keyword>
<accession>Q2GZJ8</accession>
<keyword evidence="6" id="KW-0999">Mitochondrion inner membrane</keyword>
<evidence type="ECO:0000256" key="11">
    <source>
        <dbReference type="SAM" id="Phobius"/>
    </source>
</evidence>
<dbReference type="PANTHER" id="PTHR45667">
    <property type="entry name" value="S-ADENOSYLMETHIONINE MITOCHONDRIAL CARRIER PROTEIN"/>
    <property type="match status" value="1"/>
</dbReference>
<comment type="subcellular location">
    <subcellularLocation>
        <location evidence="1">Membrane</location>
        <topology evidence="1">Multi-pass membrane protein</topology>
    </subcellularLocation>
</comment>
<dbReference type="Proteomes" id="UP000001056">
    <property type="component" value="Unassembled WGS sequence"/>
</dbReference>
<evidence type="ECO:0000256" key="1">
    <source>
        <dbReference type="ARBA" id="ARBA00004141"/>
    </source>
</evidence>
<sequence>MDSSITAMTSWGMARIYWSSINTYPAITLGSMKYWRWAGAVAAFTVDLLVYPLDTIKTRYQSQGYLGLKNNLSSTKGTPYTALRGLYQGIGSVVLATLPAAAVFFASYESTKPLLRHILPNAVPGPVIHAFASAGAEMASCLVLTPAEVIKQNAQVLQRSGSSSLGQSSSLQALHMLRRNGAGVTRTLWRGYTTLLARNLPYTAIQFPTFEYLRAWIWRQRRQGHHSEKASWTTPETTDGGMSVATHDSSFRPLLAETGLVTASAAAISGSFAAAITTPADVVKTRVMLGNRNDPQGPSGVVEIVRIVLRESGIRGLFRGGSLRAAWAALGSGLYLGSYELTKVWLKHRLP</sequence>
<evidence type="ECO:0000256" key="7">
    <source>
        <dbReference type="ARBA" id="ARBA00022989"/>
    </source>
</evidence>
<dbReference type="OrthoDB" id="250329at2759"/>
<keyword evidence="3 10" id="KW-0813">Transport</keyword>
<dbReference type="InParanoid" id="Q2GZJ8"/>
<dbReference type="InterPro" id="IPR023395">
    <property type="entry name" value="MCP_dom_sf"/>
</dbReference>
<keyword evidence="6" id="KW-0496">Mitochondrion</keyword>
<evidence type="ECO:0000256" key="5">
    <source>
        <dbReference type="ARBA" id="ARBA00022737"/>
    </source>
</evidence>
<dbReference type="eggNOG" id="KOG0768">
    <property type="taxonomic scope" value="Eukaryota"/>
</dbReference>
<dbReference type="GO" id="GO:0016020">
    <property type="term" value="C:membrane"/>
    <property type="evidence" value="ECO:0007669"/>
    <property type="project" value="UniProtKB-SubCell"/>
</dbReference>
<evidence type="ECO:0000313" key="12">
    <source>
        <dbReference type="EMBL" id="EAQ88429.1"/>
    </source>
</evidence>
<feature type="repeat" description="Solcar" evidence="9">
    <location>
        <begin position="257"/>
        <end position="345"/>
    </location>
</feature>
<organism evidence="12 13">
    <name type="scientific">Chaetomium globosum (strain ATCC 6205 / CBS 148.51 / DSM 1962 / NBRC 6347 / NRRL 1970)</name>
    <name type="common">Soil fungus</name>
    <dbReference type="NCBI Taxonomy" id="306901"/>
    <lineage>
        <taxon>Eukaryota</taxon>
        <taxon>Fungi</taxon>
        <taxon>Dikarya</taxon>
        <taxon>Ascomycota</taxon>
        <taxon>Pezizomycotina</taxon>
        <taxon>Sordariomycetes</taxon>
        <taxon>Sordariomycetidae</taxon>
        <taxon>Sordariales</taxon>
        <taxon>Chaetomiaceae</taxon>
        <taxon>Chaetomium</taxon>
    </lineage>
</organism>
<dbReference type="OMA" id="DIWIAGA"/>
<dbReference type="AlphaFoldDB" id="Q2GZJ8"/>
<keyword evidence="8 9" id="KW-0472">Membrane</keyword>